<dbReference type="PIRSF" id="PIRSF007349">
    <property type="entry name" value="Tsp_L"/>
    <property type="match status" value="1"/>
</dbReference>
<sequence>MSNIEFNEIPSSIRFPGVYTEYDNKDAVTALPVNPQEVLIIAPQTAELAEGSYSAPLKVYSDVEAAKHFGAGSWAHLMVRQALKNNPNMNLTVVGLLDHSAGVAATGSTTVAGTASMAGVLTLSIAGVKYPLAIAKGENDTAIATRLAALINAQADCPVTATVSAKVVTVKAKCKGELGNEITLSSTNTATGVSLDLSAMANGQQNPAIATALASVAGTHYNLIVSPFTDTDNANALKEHLEAVSAPTAKKPAIGVMAWRSTLATGTTFTSTLNSERLTVAWYKGATESNALIAAGYAAVIASEEDPARPLNTLPVKGLALVNDAQIPTWAEYNQALYHGLTPLNIVNHRVQIMRAITTYTKSPTGVDDPSYLELGTIRSLDYGRKAIEQRLALRFGRSKLVKKKTPAKVRSEILDVMFKLEELEIWQNVAENKARLICVVNPQDDSRIDAEVPADVVKGLHVLATKVMLVS</sequence>
<evidence type="ECO:0000259" key="2">
    <source>
        <dbReference type="Pfam" id="PF04984"/>
    </source>
</evidence>
<gene>
    <name evidence="3" type="ORF">DPV93_05180</name>
</gene>
<organism evidence="3 4">
    <name type="scientific">Haemophilus sputorum</name>
    <dbReference type="NCBI Taxonomy" id="1078480"/>
    <lineage>
        <taxon>Bacteria</taxon>
        <taxon>Pseudomonadati</taxon>
        <taxon>Pseudomonadota</taxon>
        <taxon>Gammaproteobacteria</taxon>
        <taxon>Pasteurellales</taxon>
        <taxon>Pasteurellaceae</taxon>
        <taxon>Haemophilus</taxon>
    </lineage>
</organism>
<comment type="caution">
    <text evidence="3">The sequence shown here is derived from an EMBL/GenBank/DDBJ whole genome shotgun (WGS) entry which is preliminary data.</text>
</comment>
<accession>A0A369YIR3</accession>
<name>A0A369YIR3_9PAST</name>
<comment type="similarity">
    <text evidence="1">Belongs to the myoviridae tail sheath protein family.</text>
</comment>
<dbReference type="RefSeq" id="WP_111402703.1">
    <property type="nucleotide sequence ID" value="NZ_QEPN01000003.1"/>
</dbReference>
<reference evidence="3 4" key="1">
    <citation type="submission" date="2018-05" db="EMBL/GenBank/DDBJ databases">
        <title>Draft Genome Sequences for a Diverse set of 7 Haemophilus Species.</title>
        <authorList>
            <person name="Nichols M."/>
            <person name="Topaz N."/>
            <person name="Wang X."/>
            <person name="Wang X."/>
            <person name="Boxrud D."/>
        </authorList>
    </citation>
    <scope>NUCLEOTIDE SEQUENCE [LARGE SCALE GENOMIC DNA]</scope>
    <source>
        <strain evidence="3 4">C2002001239</strain>
    </source>
</reference>
<evidence type="ECO:0000313" key="3">
    <source>
        <dbReference type="EMBL" id="RDE72675.1"/>
    </source>
</evidence>
<proteinExistence type="inferred from homology"/>
<dbReference type="Proteomes" id="UP000253872">
    <property type="component" value="Unassembled WGS sequence"/>
</dbReference>
<feature type="domain" description="Tail sheath protein subtilisin-like" evidence="2">
    <location>
        <begin position="205"/>
        <end position="359"/>
    </location>
</feature>
<dbReference type="InterPro" id="IPR035089">
    <property type="entry name" value="Phage_sheath_subtilisin"/>
</dbReference>
<dbReference type="Pfam" id="PF04984">
    <property type="entry name" value="Phage_sheath_1"/>
    <property type="match status" value="1"/>
</dbReference>
<evidence type="ECO:0000313" key="4">
    <source>
        <dbReference type="Proteomes" id="UP000253872"/>
    </source>
</evidence>
<dbReference type="EMBL" id="QEPN01000003">
    <property type="protein sequence ID" value="RDE72675.1"/>
    <property type="molecule type" value="Genomic_DNA"/>
</dbReference>
<evidence type="ECO:0000256" key="1">
    <source>
        <dbReference type="ARBA" id="ARBA00008005"/>
    </source>
</evidence>
<protein>
    <submittedName>
        <fullName evidence="3">Phage tail protein</fullName>
    </submittedName>
</protein>
<dbReference type="InterPro" id="IPR007067">
    <property type="entry name" value="Tail_sheath"/>
</dbReference>
<dbReference type="AlphaFoldDB" id="A0A369YIR3"/>